<protein>
    <recommendedName>
        <fullName evidence="3">EAL domain-containing protein</fullName>
    </recommendedName>
</protein>
<dbReference type="EMBL" id="CP000880">
    <property type="protein sequence ID" value="ABX21162.1"/>
    <property type="molecule type" value="Genomic_DNA"/>
</dbReference>
<organism evidence="1 2">
    <name type="scientific">Salmonella arizonae (strain ATCC BAA-731 / CDC346-86 / RSK2980)</name>
    <dbReference type="NCBI Taxonomy" id="41514"/>
    <lineage>
        <taxon>Bacteria</taxon>
        <taxon>Pseudomonadati</taxon>
        <taxon>Pseudomonadota</taxon>
        <taxon>Gammaproteobacteria</taxon>
        <taxon>Enterobacterales</taxon>
        <taxon>Enterobacteriaceae</taxon>
        <taxon>Salmonella</taxon>
    </lineage>
</organism>
<sequence>MHELNFDYCPIDVELTESCLIKNGINERQGFLFAKPMPAVSFERWYKRYLAKKCINDGIREREQHIQTGGEKNGPSCSRQNWHALFFSSLFRLISAS</sequence>
<reference evidence="1 2" key="1">
    <citation type="submission" date="2007-11" db="EMBL/GenBank/DDBJ databases">
        <authorList>
            <consortium name="The Salmonella enterica serovar Arizonae Genome Sequencing Project"/>
            <person name="McClelland M."/>
            <person name="Sanderson E.K."/>
            <person name="Porwollik S."/>
            <person name="Spieth J."/>
            <person name="Clifton W.S."/>
            <person name="Fulton R."/>
            <person name="Chunyan W."/>
            <person name="Wollam A."/>
            <person name="Shah N."/>
            <person name="Pepin K."/>
            <person name="Bhonagiri V."/>
            <person name="Nash W."/>
            <person name="Johnson M."/>
            <person name="Thiruvilangam P."/>
            <person name="Wilson R."/>
        </authorList>
    </citation>
    <scope>NUCLEOTIDE SEQUENCE [LARGE SCALE GENOMIC DNA]</scope>
    <source>
        <strain evidence="2">ATCC BAA-731 / CDC346-86 / RSK2980</strain>
    </source>
</reference>
<dbReference type="InterPro" id="IPR035919">
    <property type="entry name" value="EAL_sf"/>
</dbReference>
<evidence type="ECO:0000313" key="1">
    <source>
        <dbReference type="EMBL" id="ABX21162.1"/>
    </source>
</evidence>
<dbReference type="KEGG" id="ses:SARI_01260"/>
<dbReference type="Proteomes" id="UP000002084">
    <property type="component" value="Chromosome"/>
</dbReference>
<dbReference type="SUPFAM" id="SSF141868">
    <property type="entry name" value="EAL domain-like"/>
    <property type="match status" value="1"/>
</dbReference>
<proteinExistence type="predicted"/>
<dbReference type="AlphaFoldDB" id="A9MQ18"/>
<evidence type="ECO:0000313" key="2">
    <source>
        <dbReference type="Proteomes" id="UP000002084"/>
    </source>
</evidence>
<dbReference type="HOGENOM" id="CLU_2344962_0_0_6"/>
<accession>A9MQ18</accession>
<evidence type="ECO:0008006" key="3">
    <source>
        <dbReference type="Google" id="ProtNLM"/>
    </source>
</evidence>
<name>A9MQ18_SALAR</name>
<keyword evidence="2" id="KW-1185">Reference proteome</keyword>
<gene>
    <name evidence="1" type="ordered locus">SARI_01260</name>
</gene>
<dbReference type="STRING" id="41514.SARI_01260"/>